<gene>
    <name evidence="2" type="ORF">FSB_LOCUS975</name>
</gene>
<organism evidence="2">
    <name type="scientific">Fagus sylvatica</name>
    <name type="common">Beechnut</name>
    <dbReference type="NCBI Taxonomy" id="28930"/>
    <lineage>
        <taxon>Eukaryota</taxon>
        <taxon>Viridiplantae</taxon>
        <taxon>Streptophyta</taxon>
        <taxon>Embryophyta</taxon>
        <taxon>Tracheophyta</taxon>
        <taxon>Spermatophyta</taxon>
        <taxon>Magnoliopsida</taxon>
        <taxon>eudicotyledons</taxon>
        <taxon>Gunneridae</taxon>
        <taxon>Pentapetalae</taxon>
        <taxon>rosids</taxon>
        <taxon>fabids</taxon>
        <taxon>Fagales</taxon>
        <taxon>Fagaceae</taxon>
        <taxon>Fagus</taxon>
    </lineage>
</organism>
<accession>A0A2N9EEE8</accession>
<evidence type="ECO:0000313" key="2">
    <source>
        <dbReference type="EMBL" id="SPC73093.1"/>
    </source>
</evidence>
<dbReference type="EMBL" id="OIVN01000040">
    <property type="protein sequence ID" value="SPC73093.1"/>
    <property type="molecule type" value="Genomic_DNA"/>
</dbReference>
<protein>
    <submittedName>
        <fullName evidence="2">Uncharacterized protein</fullName>
    </submittedName>
</protein>
<feature type="region of interest" description="Disordered" evidence="1">
    <location>
        <begin position="72"/>
        <end position="103"/>
    </location>
</feature>
<reference evidence="2" key="1">
    <citation type="submission" date="2018-02" db="EMBL/GenBank/DDBJ databases">
        <authorList>
            <person name="Cohen D.B."/>
            <person name="Kent A.D."/>
        </authorList>
    </citation>
    <scope>NUCLEOTIDE SEQUENCE</scope>
</reference>
<proteinExistence type="predicted"/>
<name>A0A2N9EEE8_FAGSY</name>
<evidence type="ECO:0000256" key="1">
    <source>
        <dbReference type="SAM" id="MobiDB-lite"/>
    </source>
</evidence>
<dbReference type="AlphaFoldDB" id="A0A2N9EEE8"/>
<feature type="compositionally biased region" description="Basic and acidic residues" evidence="1">
    <location>
        <begin position="80"/>
        <end position="93"/>
    </location>
</feature>
<sequence>MPIAMVNARLDELSRYIPVMDKSFAVSQELHSGDLFQGLYSGDFSFTGLCGEVEFGVALRNFVLSFLMASSEDASSESSSSHERESLVLRSESEDSGDQGLVF</sequence>